<dbReference type="AlphaFoldDB" id="A0A7W6C5P6"/>
<comment type="similarity">
    <text evidence="2">Belongs to the 5-formyltetrahydrofolate cyclo-ligase family.</text>
</comment>
<keyword evidence="1 2" id="KW-0067">ATP-binding</keyword>
<dbReference type="InterPro" id="IPR037171">
    <property type="entry name" value="NagB/RpiA_transferase-like"/>
</dbReference>
<keyword evidence="2" id="KW-0460">Magnesium</keyword>
<feature type="binding site" evidence="1">
    <location>
        <begin position="144"/>
        <end position="152"/>
    </location>
    <ligand>
        <name>ATP</name>
        <dbReference type="ChEBI" id="CHEBI:30616"/>
    </ligand>
</feature>
<dbReference type="GO" id="GO:0005524">
    <property type="term" value="F:ATP binding"/>
    <property type="evidence" value="ECO:0007669"/>
    <property type="project" value="UniProtKB-KW"/>
</dbReference>
<dbReference type="Gene3D" id="3.40.50.10420">
    <property type="entry name" value="NagB/RpiA/CoA transferase-like"/>
    <property type="match status" value="1"/>
</dbReference>
<reference evidence="3 4" key="1">
    <citation type="submission" date="2020-08" db="EMBL/GenBank/DDBJ databases">
        <title>Genomic Encyclopedia of Type Strains, Phase IV (KMG-IV): sequencing the most valuable type-strain genomes for metagenomic binning, comparative biology and taxonomic classification.</title>
        <authorList>
            <person name="Goeker M."/>
        </authorList>
    </citation>
    <scope>NUCLEOTIDE SEQUENCE [LARGE SCALE GENOMIC DNA]</scope>
    <source>
        <strain evidence="3 4">DSM 27568</strain>
    </source>
</reference>
<comment type="catalytic activity">
    <reaction evidence="2">
        <text>(6S)-5-formyl-5,6,7,8-tetrahydrofolate + ATP = (6R)-5,10-methenyltetrahydrofolate + ADP + phosphate</text>
        <dbReference type="Rhea" id="RHEA:10488"/>
        <dbReference type="ChEBI" id="CHEBI:30616"/>
        <dbReference type="ChEBI" id="CHEBI:43474"/>
        <dbReference type="ChEBI" id="CHEBI:57455"/>
        <dbReference type="ChEBI" id="CHEBI:57457"/>
        <dbReference type="ChEBI" id="CHEBI:456216"/>
        <dbReference type="EC" id="6.3.3.2"/>
    </reaction>
</comment>
<gene>
    <name evidence="3" type="ORF">GGR39_001636</name>
</gene>
<keyword evidence="1 2" id="KW-0547">Nucleotide-binding</keyword>
<dbReference type="InterPro" id="IPR024185">
    <property type="entry name" value="FTHF_cligase-like_sf"/>
</dbReference>
<dbReference type="GO" id="GO:0035999">
    <property type="term" value="P:tetrahydrofolate interconversion"/>
    <property type="evidence" value="ECO:0007669"/>
    <property type="project" value="TreeGrafter"/>
</dbReference>
<keyword evidence="3" id="KW-0436">Ligase</keyword>
<dbReference type="GO" id="GO:0030272">
    <property type="term" value="F:5-formyltetrahydrofolate cyclo-ligase activity"/>
    <property type="evidence" value="ECO:0007669"/>
    <property type="project" value="UniProtKB-EC"/>
</dbReference>
<dbReference type="Proteomes" id="UP000561459">
    <property type="component" value="Unassembled WGS sequence"/>
</dbReference>
<dbReference type="EC" id="6.3.3.2" evidence="2"/>
<dbReference type="PIRSF" id="PIRSF006806">
    <property type="entry name" value="FTHF_cligase"/>
    <property type="match status" value="1"/>
</dbReference>
<dbReference type="PANTHER" id="PTHR23407">
    <property type="entry name" value="ATPASE INHIBITOR/5-FORMYLTETRAHYDROFOLATE CYCLO-LIGASE"/>
    <property type="match status" value="1"/>
</dbReference>
<evidence type="ECO:0000313" key="3">
    <source>
        <dbReference type="EMBL" id="MBB3939986.1"/>
    </source>
</evidence>
<organism evidence="3 4">
    <name type="scientific">Novosphingobium fluoreni</name>
    <dbReference type="NCBI Taxonomy" id="1391222"/>
    <lineage>
        <taxon>Bacteria</taxon>
        <taxon>Pseudomonadati</taxon>
        <taxon>Pseudomonadota</taxon>
        <taxon>Alphaproteobacteria</taxon>
        <taxon>Sphingomonadales</taxon>
        <taxon>Sphingomonadaceae</taxon>
        <taxon>Novosphingobium</taxon>
    </lineage>
</organism>
<proteinExistence type="inferred from homology"/>
<accession>A0A7W6C5P6</accession>
<comment type="cofactor">
    <cofactor evidence="2">
        <name>Mg(2+)</name>
        <dbReference type="ChEBI" id="CHEBI:18420"/>
    </cofactor>
</comment>
<feature type="binding site" evidence="1">
    <location>
        <position position="66"/>
    </location>
    <ligand>
        <name>substrate</name>
    </ligand>
</feature>
<dbReference type="GO" id="GO:0046872">
    <property type="term" value="F:metal ion binding"/>
    <property type="evidence" value="ECO:0007669"/>
    <property type="project" value="UniProtKB-KW"/>
</dbReference>
<dbReference type="EMBL" id="JACIDY010000003">
    <property type="protein sequence ID" value="MBB3939986.1"/>
    <property type="molecule type" value="Genomic_DNA"/>
</dbReference>
<dbReference type="GO" id="GO:0009396">
    <property type="term" value="P:folic acid-containing compound biosynthetic process"/>
    <property type="evidence" value="ECO:0007669"/>
    <property type="project" value="TreeGrafter"/>
</dbReference>
<protein>
    <recommendedName>
        <fullName evidence="2">5-formyltetrahydrofolate cyclo-ligase</fullName>
        <ecNumber evidence="2">6.3.3.2</ecNumber>
    </recommendedName>
</protein>
<dbReference type="InterPro" id="IPR002698">
    <property type="entry name" value="FTHF_cligase"/>
</dbReference>
<name>A0A7W6C5P6_9SPHN</name>
<dbReference type="SUPFAM" id="SSF100950">
    <property type="entry name" value="NagB/RpiA/CoA transferase-like"/>
    <property type="match status" value="1"/>
</dbReference>
<comment type="caution">
    <text evidence="3">The sequence shown here is derived from an EMBL/GenBank/DDBJ whole genome shotgun (WGS) entry which is preliminary data.</text>
</comment>
<evidence type="ECO:0000256" key="1">
    <source>
        <dbReference type="PIRSR" id="PIRSR006806-1"/>
    </source>
</evidence>
<dbReference type="NCBIfam" id="TIGR02727">
    <property type="entry name" value="MTHFS_bact"/>
    <property type="match status" value="1"/>
</dbReference>
<keyword evidence="2" id="KW-0479">Metal-binding</keyword>
<dbReference type="PANTHER" id="PTHR23407:SF11">
    <property type="entry name" value="CHROMOSOME UNDETERMINED SCAFFOLD_24, WHOLE GENOME SHOTGUN SEQUENCE"/>
    <property type="match status" value="1"/>
</dbReference>
<dbReference type="RefSeq" id="WP_343055828.1">
    <property type="nucleotide sequence ID" value="NZ_JACIDY010000003.1"/>
</dbReference>
<sequence>MDPSPPTDLSEEKTRLRKAFRVARREHVDALPQTMRALLFLRPPVPVVQKIPEAAIVGLYFPHAYEAPALSYARWFHERGHSVALPRFESREAAMAFHRWDNPLDEESLKAGPFGMPQPDSDTDSVVPDVLFMPLVAFTANGQRLGQGGGHYDRWLEAYPDTLTIGLAWDVQLAESLPHEAHDRPLAMVVTPTRLYETPALQKRDR</sequence>
<feature type="binding site" evidence="1">
    <location>
        <begin position="13"/>
        <end position="17"/>
    </location>
    <ligand>
        <name>ATP</name>
        <dbReference type="ChEBI" id="CHEBI:30616"/>
    </ligand>
</feature>
<dbReference type="Pfam" id="PF01812">
    <property type="entry name" value="5-FTHF_cyc-lig"/>
    <property type="match status" value="1"/>
</dbReference>
<keyword evidence="4" id="KW-1185">Reference proteome</keyword>
<evidence type="ECO:0000256" key="2">
    <source>
        <dbReference type="RuleBase" id="RU361279"/>
    </source>
</evidence>
<evidence type="ECO:0000313" key="4">
    <source>
        <dbReference type="Proteomes" id="UP000561459"/>
    </source>
</evidence>